<dbReference type="AlphaFoldDB" id="A0A9P7RJF3"/>
<name>A0A9P7RJF3_9PEZI</name>
<gene>
    <name evidence="1" type="ORF">JMJ77_006853</name>
</gene>
<dbReference type="EMBL" id="JAESDN010000001">
    <property type="protein sequence ID" value="KAG7059491.1"/>
    <property type="molecule type" value="Genomic_DNA"/>
</dbReference>
<sequence length="89" mass="10116">MFLWNAHRCALFCNRGVVDFHLRGSNVTTADTINTLPRNTGGALTTLHMSQRWEDESLAPTLGLEAFYSNEWRQCLKQSPSMLDDDVSR</sequence>
<protein>
    <submittedName>
        <fullName evidence="1">Uncharacterized protein</fullName>
    </submittedName>
</protein>
<evidence type="ECO:0000313" key="1">
    <source>
        <dbReference type="EMBL" id="KAG7059491.1"/>
    </source>
</evidence>
<evidence type="ECO:0000313" key="2">
    <source>
        <dbReference type="Proteomes" id="UP000699042"/>
    </source>
</evidence>
<dbReference type="Proteomes" id="UP000699042">
    <property type="component" value="Unassembled WGS sequence"/>
</dbReference>
<reference evidence="1" key="1">
    <citation type="submission" date="2021-05" db="EMBL/GenBank/DDBJ databases">
        <title>Comparative genomics of three Colletotrichum scovillei strains and genetic complementation revealed genes involved fungal growth and virulence on chili pepper.</title>
        <authorList>
            <person name="Hsieh D.-K."/>
            <person name="Chuang S.-C."/>
            <person name="Chen C.-Y."/>
            <person name="Chao Y.-T."/>
            <person name="Lu M.-Y.J."/>
            <person name="Lee M.-H."/>
            <person name="Shih M.-C."/>
        </authorList>
    </citation>
    <scope>NUCLEOTIDE SEQUENCE</scope>
    <source>
        <strain evidence="1">Coll-153</strain>
    </source>
</reference>
<comment type="caution">
    <text evidence="1">The sequence shown here is derived from an EMBL/GenBank/DDBJ whole genome shotgun (WGS) entry which is preliminary data.</text>
</comment>
<keyword evidence="2" id="KW-1185">Reference proteome</keyword>
<accession>A0A9P7RJF3</accession>
<organism evidence="1 2">
    <name type="scientific">Colletotrichum scovillei</name>
    <dbReference type="NCBI Taxonomy" id="1209932"/>
    <lineage>
        <taxon>Eukaryota</taxon>
        <taxon>Fungi</taxon>
        <taxon>Dikarya</taxon>
        <taxon>Ascomycota</taxon>
        <taxon>Pezizomycotina</taxon>
        <taxon>Sordariomycetes</taxon>
        <taxon>Hypocreomycetidae</taxon>
        <taxon>Glomerellales</taxon>
        <taxon>Glomerellaceae</taxon>
        <taxon>Colletotrichum</taxon>
        <taxon>Colletotrichum acutatum species complex</taxon>
    </lineage>
</organism>
<proteinExistence type="predicted"/>